<feature type="non-terminal residue" evidence="1">
    <location>
        <position position="1"/>
    </location>
</feature>
<dbReference type="PANTHER" id="PTHR46313">
    <property type="match status" value="1"/>
</dbReference>
<dbReference type="EMBL" id="AP015040">
    <property type="protein sequence ID" value="BAT92666.1"/>
    <property type="molecule type" value="Genomic_DNA"/>
</dbReference>
<gene>
    <name evidence="1" type="primary">Vigan.07G146400</name>
    <name evidence="1" type="ORF">VIGAN_07146400</name>
</gene>
<organism evidence="1 2">
    <name type="scientific">Vigna angularis var. angularis</name>
    <dbReference type="NCBI Taxonomy" id="157739"/>
    <lineage>
        <taxon>Eukaryota</taxon>
        <taxon>Viridiplantae</taxon>
        <taxon>Streptophyta</taxon>
        <taxon>Embryophyta</taxon>
        <taxon>Tracheophyta</taxon>
        <taxon>Spermatophyta</taxon>
        <taxon>Magnoliopsida</taxon>
        <taxon>eudicotyledons</taxon>
        <taxon>Gunneridae</taxon>
        <taxon>Pentapetalae</taxon>
        <taxon>rosids</taxon>
        <taxon>fabids</taxon>
        <taxon>Fabales</taxon>
        <taxon>Fabaceae</taxon>
        <taxon>Papilionoideae</taxon>
        <taxon>50 kb inversion clade</taxon>
        <taxon>NPAAA clade</taxon>
        <taxon>indigoferoid/millettioid clade</taxon>
        <taxon>Phaseoleae</taxon>
        <taxon>Vigna</taxon>
    </lineage>
</organism>
<dbReference type="Proteomes" id="UP000291084">
    <property type="component" value="Chromosome 7"/>
</dbReference>
<dbReference type="Gene3D" id="3.50.50.60">
    <property type="entry name" value="FAD/NAD(P)-binding domain"/>
    <property type="match status" value="1"/>
</dbReference>
<accession>A0A0S3SII1</accession>
<sequence length="69" mass="7412">GVGGIAKSLAKGLVDQGSEIVYKANVTGIIIEQGKAVGVRLADGREFFAKTIISNATRWDTFGWFQIQI</sequence>
<keyword evidence="2" id="KW-1185">Reference proteome</keyword>
<evidence type="ECO:0000313" key="2">
    <source>
        <dbReference type="Proteomes" id="UP000291084"/>
    </source>
</evidence>
<dbReference type="InterPro" id="IPR036188">
    <property type="entry name" value="FAD/NAD-bd_sf"/>
</dbReference>
<dbReference type="PANTHER" id="PTHR46313:SF3">
    <property type="entry name" value="PROLYCOPENE ISOMERASE, CHLOROPLASTIC"/>
    <property type="match status" value="1"/>
</dbReference>
<dbReference type="SUPFAM" id="SSF51905">
    <property type="entry name" value="FAD/NAD(P)-binding domain"/>
    <property type="match status" value="1"/>
</dbReference>
<protein>
    <recommendedName>
        <fullName evidence="3">Amine oxidase domain-containing protein</fullName>
    </recommendedName>
</protein>
<proteinExistence type="predicted"/>
<name>A0A0S3SII1_PHAAN</name>
<evidence type="ECO:0000313" key="1">
    <source>
        <dbReference type="EMBL" id="BAT92666.1"/>
    </source>
</evidence>
<reference evidence="1 2" key="1">
    <citation type="journal article" date="2015" name="Sci. Rep.">
        <title>The power of single molecule real-time sequencing technology in the de novo assembly of a eukaryotic genome.</title>
        <authorList>
            <person name="Sakai H."/>
            <person name="Naito K."/>
            <person name="Ogiso-Tanaka E."/>
            <person name="Takahashi Y."/>
            <person name="Iseki K."/>
            <person name="Muto C."/>
            <person name="Satou K."/>
            <person name="Teruya K."/>
            <person name="Shiroma A."/>
            <person name="Shimoji M."/>
            <person name="Hirano T."/>
            <person name="Itoh T."/>
            <person name="Kaga A."/>
            <person name="Tomooka N."/>
        </authorList>
    </citation>
    <scope>NUCLEOTIDE SEQUENCE [LARGE SCALE GENOMIC DNA]</scope>
    <source>
        <strain evidence="2">cv. Shumari</strain>
    </source>
</reference>
<dbReference type="InterPro" id="IPR045892">
    <property type="entry name" value="CrtISO-like"/>
</dbReference>
<dbReference type="AlphaFoldDB" id="A0A0S3SII1"/>
<evidence type="ECO:0008006" key="3">
    <source>
        <dbReference type="Google" id="ProtNLM"/>
    </source>
</evidence>
<dbReference type="GO" id="GO:0016116">
    <property type="term" value="P:carotenoid metabolic process"/>
    <property type="evidence" value="ECO:0007669"/>
    <property type="project" value="InterPro"/>
</dbReference>